<protein>
    <recommendedName>
        <fullName evidence="9">CXXC-type domain-containing protein</fullName>
    </recommendedName>
</protein>
<evidence type="ECO:0000256" key="6">
    <source>
        <dbReference type="ARBA" id="ARBA00023125"/>
    </source>
</evidence>
<dbReference type="InterPro" id="IPR002857">
    <property type="entry name" value="Znf_CXXC"/>
</dbReference>
<accession>F6U6E1</accession>
<keyword evidence="2" id="KW-0963">Cytoplasm</keyword>
<feature type="region of interest" description="Disordered" evidence="8">
    <location>
        <begin position="42"/>
        <end position="95"/>
    </location>
</feature>
<dbReference type="GO" id="GO:0003677">
    <property type="term" value="F:DNA binding"/>
    <property type="evidence" value="ECO:0007669"/>
    <property type="project" value="UniProtKB-KW"/>
</dbReference>
<feature type="compositionally biased region" description="Polar residues" evidence="8">
    <location>
        <begin position="63"/>
        <end position="74"/>
    </location>
</feature>
<reference evidence="10" key="4">
    <citation type="submission" date="2025-09" db="UniProtKB">
        <authorList>
            <consortium name="Ensembl"/>
        </authorList>
    </citation>
    <scope>IDENTIFICATION</scope>
</reference>
<evidence type="ECO:0000256" key="8">
    <source>
        <dbReference type="SAM" id="MobiDB-lite"/>
    </source>
</evidence>
<dbReference type="InterPro" id="IPR040388">
    <property type="entry name" value="CXXC4/CXXC5"/>
</dbReference>
<reference evidence="10" key="2">
    <citation type="journal article" date="2008" name="Genome Biol.">
        <title>Improved genome assembly and evidence-based global gene model set for the chordate Ciona intestinalis: new insight into intron and operon populations.</title>
        <authorList>
            <person name="Satou Y."/>
            <person name="Mineta K."/>
            <person name="Ogasawara M."/>
            <person name="Sasakura Y."/>
            <person name="Shoguchi E."/>
            <person name="Ueno K."/>
            <person name="Yamada L."/>
            <person name="Matsumoto J."/>
            <person name="Wasserscheid J."/>
            <person name="Dewar K."/>
            <person name="Wiley G.B."/>
            <person name="Macmil S.L."/>
            <person name="Roe B.A."/>
            <person name="Zeller R.W."/>
            <person name="Hastings K.E."/>
            <person name="Lemaire P."/>
            <person name="Lindquist E."/>
            <person name="Endo T."/>
            <person name="Hotta K."/>
            <person name="Inaba K."/>
        </authorList>
    </citation>
    <scope>NUCLEOTIDE SEQUENCE [LARGE SCALE GENOMIC DNA]</scope>
    <source>
        <strain evidence="10">wild type</strain>
    </source>
</reference>
<reference evidence="10" key="3">
    <citation type="submission" date="2025-08" db="UniProtKB">
        <authorList>
            <consortium name="Ensembl"/>
        </authorList>
    </citation>
    <scope>IDENTIFICATION</scope>
</reference>
<dbReference type="PROSITE" id="PS51058">
    <property type="entry name" value="ZF_CXXC"/>
    <property type="match status" value="1"/>
</dbReference>
<dbReference type="GO" id="GO:0008270">
    <property type="term" value="F:zinc ion binding"/>
    <property type="evidence" value="ECO:0007669"/>
    <property type="project" value="UniProtKB-KW"/>
</dbReference>
<evidence type="ECO:0000256" key="2">
    <source>
        <dbReference type="ARBA" id="ARBA00022490"/>
    </source>
</evidence>
<evidence type="ECO:0000313" key="11">
    <source>
        <dbReference type="Proteomes" id="UP000008144"/>
    </source>
</evidence>
<dbReference type="EMBL" id="EAAA01001014">
    <property type="status" value="NOT_ANNOTATED_CDS"/>
    <property type="molecule type" value="Genomic_DNA"/>
</dbReference>
<evidence type="ECO:0000256" key="4">
    <source>
        <dbReference type="ARBA" id="ARBA00022771"/>
    </source>
</evidence>
<dbReference type="Ensembl" id="ENSCINT00000007758.3">
    <property type="protein sequence ID" value="ENSCINP00000007758.3"/>
    <property type="gene ID" value="ENSCING00000003763.3"/>
</dbReference>
<dbReference type="HOGENOM" id="CLU_1781611_0_0_1"/>
<keyword evidence="5" id="KW-0862">Zinc</keyword>
<sequence length="146" mass="15763">MGLSHSQSMAERYLLSNPSHMMSRFPGLHPRAGSPLTGYGVPGDTSSLRPPFTSPLLPDRKSGISQSPLTSLANGSDLDVRGDLNNSRKKRKACGHCGPCQRKENCGSCMNCINRAKGKQICIHRKCEVLKKKPGTSPYLPPTDSA</sequence>
<evidence type="ECO:0000256" key="7">
    <source>
        <dbReference type="PROSITE-ProRule" id="PRU00509"/>
    </source>
</evidence>
<feature type="domain" description="CXXC-type" evidence="9">
    <location>
        <begin position="87"/>
        <end position="128"/>
    </location>
</feature>
<dbReference type="PANTHER" id="PTHR13419:SF0">
    <property type="entry name" value="CXXC-TYPE DOMAIN-CONTAINING PROTEIN"/>
    <property type="match status" value="1"/>
</dbReference>
<dbReference type="InParanoid" id="F6U6E1"/>
<keyword evidence="4 7" id="KW-0863">Zinc-finger</keyword>
<evidence type="ECO:0000259" key="9">
    <source>
        <dbReference type="PROSITE" id="PS51058"/>
    </source>
</evidence>
<dbReference type="GeneTree" id="ENSGT00940000174952"/>
<dbReference type="Pfam" id="PF02008">
    <property type="entry name" value="zf-CXXC"/>
    <property type="match status" value="1"/>
</dbReference>
<keyword evidence="6" id="KW-0238">DNA-binding</keyword>
<organism evidence="10 11">
    <name type="scientific">Ciona intestinalis</name>
    <name type="common">Transparent sea squirt</name>
    <name type="synonym">Ascidia intestinalis</name>
    <dbReference type="NCBI Taxonomy" id="7719"/>
    <lineage>
        <taxon>Eukaryota</taxon>
        <taxon>Metazoa</taxon>
        <taxon>Chordata</taxon>
        <taxon>Tunicata</taxon>
        <taxon>Ascidiacea</taxon>
        <taxon>Phlebobranchia</taxon>
        <taxon>Cionidae</taxon>
        <taxon>Ciona</taxon>
    </lineage>
</organism>
<name>F6U6E1_CIOIN</name>
<reference evidence="11" key="1">
    <citation type="journal article" date="2002" name="Science">
        <title>The draft genome of Ciona intestinalis: insights into chordate and vertebrate origins.</title>
        <authorList>
            <person name="Dehal P."/>
            <person name="Satou Y."/>
            <person name="Campbell R.K."/>
            <person name="Chapman J."/>
            <person name="Degnan B."/>
            <person name="De Tomaso A."/>
            <person name="Davidson B."/>
            <person name="Di Gregorio A."/>
            <person name="Gelpke M."/>
            <person name="Goodstein D.M."/>
            <person name="Harafuji N."/>
            <person name="Hastings K.E."/>
            <person name="Ho I."/>
            <person name="Hotta K."/>
            <person name="Huang W."/>
            <person name="Kawashima T."/>
            <person name="Lemaire P."/>
            <person name="Martinez D."/>
            <person name="Meinertzhagen I.A."/>
            <person name="Necula S."/>
            <person name="Nonaka M."/>
            <person name="Putnam N."/>
            <person name="Rash S."/>
            <person name="Saiga H."/>
            <person name="Satake M."/>
            <person name="Terry A."/>
            <person name="Yamada L."/>
            <person name="Wang H.G."/>
            <person name="Awazu S."/>
            <person name="Azumi K."/>
            <person name="Boore J."/>
            <person name="Branno M."/>
            <person name="Chin-Bow S."/>
            <person name="DeSantis R."/>
            <person name="Doyle S."/>
            <person name="Francino P."/>
            <person name="Keys D.N."/>
            <person name="Haga S."/>
            <person name="Hayashi H."/>
            <person name="Hino K."/>
            <person name="Imai K.S."/>
            <person name="Inaba K."/>
            <person name="Kano S."/>
            <person name="Kobayashi K."/>
            <person name="Kobayashi M."/>
            <person name="Lee B.I."/>
            <person name="Makabe K.W."/>
            <person name="Manohar C."/>
            <person name="Matassi G."/>
            <person name="Medina M."/>
            <person name="Mochizuki Y."/>
            <person name="Mount S."/>
            <person name="Morishita T."/>
            <person name="Miura S."/>
            <person name="Nakayama A."/>
            <person name="Nishizaka S."/>
            <person name="Nomoto H."/>
            <person name="Ohta F."/>
            <person name="Oishi K."/>
            <person name="Rigoutsos I."/>
            <person name="Sano M."/>
            <person name="Sasaki A."/>
            <person name="Sasakura Y."/>
            <person name="Shoguchi E."/>
            <person name="Shin-i T."/>
            <person name="Spagnuolo A."/>
            <person name="Stainier D."/>
            <person name="Suzuki M.M."/>
            <person name="Tassy O."/>
            <person name="Takatori N."/>
            <person name="Tokuoka M."/>
            <person name="Yagi K."/>
            <person name="Yoshizaki F."/>
            <person name="Wada S."/>
            <person name="Zhang C."/>
            <person name="Hyatt P.D."/>
            <person name="Larimer F."/>
            <person name="Detter C."/>
            <person name="Doggett N."/>
            <person name="Glavina T."/>
            <person name="Hawkins T."/>
            <person name="Richardson P."/>
            <person name="Lucas S."/>
            <person name="Kohara Y."/>
            <person name="Levine M."/>
            <person name="Satoh N."/>
            <person name="Rokhsar D.S."/>
        </authorList>
    </citation>
    <scope>NUCLEOTIDE SEQUENCE [LARGE SCALE GENOMIC DNA]</scope>
</reference>
<dbReference type="PANTHER" id="PTHR13419">
    <property type="entry name" value="ZINC FINGER-CONTAINING"/>
    <property type="match status" value="1"/>
</dbReference>
<dbReference type="AlphaFoldDB" id="F6U6E1"/>
<keyword evidence="11" id="KW-1185">Reference proteome</keyword>
<evidence type="ECO:0000256" key="1">
    <source>
        <dbReference type="ARBA" id="ARBA00004496"/>
    </source>
</evidence>
<evidence type="ECO:0000256" key="3">
    <source>
        <dbReference type="ARBA" id="ARBA00022723"/>
    </source>
</evidence>
<evidence type="ECO:0000313" key="10">
    <source>
        <dbReference type="Ensembl" id="ENSCINP00000007758.3"/>
    </source>
</evidence>
<keyword evidence="3" id="KW-0479">Metal-binding</keyword>
<dbReference type="GO" id="GO:0005737">
    <property type="term" value="C:cytoplasm"/>
    <property type="evidence" value="ECO:0007669"/>
    <property type="project" value="UniProtKB-SubCell"/>
</dbReference>
<evidence type="ECO:0000256" key="5">
    <source>
        <dbReference type="ARBA" id="ARBA00022833"/>
    </source>
</evidence>
<proteinExistence type="predicted"/>
<dbReference type="Proteomes" id="UP000008144">
    <property type="component" value="Chromosome 12"/>
</dbReference>
<comment type="subcellular location">
    <subcellularLocation>
        <location evidence="1">Cytoplasm</location>
    </subcellularLocation>
</comment>